<organism evidence="1 2">
    <name type="scientific">Novipirellula caenicola</name>
    <dbReference type="NCBI Taxonomy" id="1536901"/>
    <lineage>
        <taxon>Bacteria</taxon>
        <taxon>Pseudomonadati</taxon>
        <taxon>Planctomycetota</taxon>
        <taxon>Planctomycetia</taxon>
        <taxon>Pirellulales</taxon>
        <taxon>Pirellulaceae</taxon>
        <taxon>Novipirellula</taxon>
    </lineage>
</organism>
<accession>A0ABP9VVK6</accession>
<dbReference type="EMBL" id="BAABRO010000005">
    <property type="protein sequence ID" value="GAA5507563.1"/>
    <property type="molecule type" value="Genomic_DNA"/>
</dbReference>
<proteinExistence type="predicted"/>
<name>A0ABP9VVK6_9BACT</name>
<keyword evidence="2" id="KW-1185">Reference proteome</keyword>
<sequence length="69" mass="7650">MGLLNLRVTHFSASILPWELVPADTASRRFMLEWLPSPPYLPSGSTCLRNLKMSLPVVMINVLSPPSIS</sequence>
<evidence type="ECO:0000313" key="2">
    <source>
        <dbReference type="Proteomes" id="UP001416858"/>
    </source>
</evidence>
<comment type="caution">
    <text evidence="1">The sequence shown here is derived from an EMBL/GenBank/DDBJ whole genome shotgun (WGS) entry which is preliminary data.</text>
</comment>
<reference evidence="1 2" key="1">
    <citation type="submission" date="2024-02" db="EMBL/GenBank/DDBJ databases">
        <title>Rhodopirellula caenicola NBRC 110016.</title>
        <authorList>
            <person name="Ichikawa N."/>
            <person name="Katano-Makiyama Y."/>
            <person name="Hidaka K."/>
        </authorList>
    </citation>
    <scope>NUCLEOTIDE SEQUENCE [LARGE SCALE GENOMIC DNA]</scope>
    <source>
        <strain evidence="1 2">NBRC 110016</strain>
    </source>
</reference>
<protein>
    <submittedName>
        <fullName evidence="1">Uncharacterized protein</fullName>
    </submittedName>
</protein>
<evidence type="ECO:0000313" key="1">
    <source>
        <dbReference type="EMBL" id="GAA5507563.1"/>
    </source>
</evidence>
<dbReference type="Proteomes" id="UP001416858">
    <property type="component" value="Unassembled WGS sequence"/>
</dbReference>
<gene>
    <name evidence="1" type="ORF">Rcae01_03019</name>
</gene>